<dbReference type="GO" id="GO:0031080">
    <property type="term" value="C:nuclear pore outer ring"/>
    <property type="evidence" value="ECO:0007669"/>
    <property type="project" value="TreeGrafter"/>
</dbReference>
<dbReference type="GeneID" id="68117213"/>
<dbReference type="PANTHER" id="PTHR13405:SF11">
    <property type="entry name" value="NUCLEAR PORE COMPLEX PROTEIN NUP133"/>
    <property type="match status" value="1"/>
</dbReference>
<sequence length="1066" mass="122901">MKRLHGNQTPSSDDDAVMFNSTKKTKFNDSSSMTEDDSSVLYEIKQRKFGLPANVKNFSKAGIQHGMAWVLDNDKLFVWEIKKALTASSQALCLENVPISESVPGKCFVSLMVPSSQSNSSNFSLFFCTPEGKYKYWYDISLEDEESQFKFEIGNLLRKLNFCYDSLCLTCIAPNQSKDNHLYFGTKSGYFFELHCLPNGEIDVTTQQKAYGSQNATTNTSEGLFSWLTSWNKTTTTYSEPEAVISIQSSDNYFFMLTEKCLSKYTEQGKEICWRREILSELKKLSFMKKYSLRLINFAYDEPQGKIYLLSWCTPEVFDSNHVPLVNYLLWPLQIHDRFMDKFVVESPITLLSVDYNENNEYIYNNSQMVFEKEKLFVSILENLSVLERNRIIQQIEVSEILCEGSIAIADICTISRNGELTLLQVSPMSDSESDKNTNESQLYEQKDMDNTQYDPEISYANIVLGLFRKRNTQIESLNIIASSIVKACELLVDSIPLSGSLVIPIDSIDHSAFSEKLSILISKTLQKKLEDYLQFIIYLQDCNIFQKLSNQELLQVFEYGEKIVVCMKLRDLQNELGGYQKKDFDILIAAMNLCKQRKLHSNVENFYIEVSKVHEFIDTIQTVSKKTSNVTLVNRVYQCFIDGIRSFREMARTTLGLGNVSSTWTSEKSDLIVNHFYEQFKKSADSLSGEYQNSTHILNQMFDIADFLFSILRDLTQQDKTKFHSLQFEQKRDAIIATFKNKNDVGDVSPKKFALTLAEKYKDFKHLIQLTEERYPKESERIAQYSIYIRRFNDFSTYLFSYLKDSKRYHELLGYQWSIKYPQQIGAVVESDANLRWLHGIQVGKLESVKQALTELTDEPSKNILKRDALIAMRNRLSLLKLASLASDDTSSAQDPSYFLKLVFYQEKLATDLALENPNPNWSKESFQGAVELMISVYSGIPSDTNVIREHQEKLLERLRVACDIYCMWREREGGIDEQTRLDILLNIYTAAFYVSYQLLAMVNAKNIVDEEKLIRETILYELQKENSGKSSAATEELKQRLVSFFLDTFSDKHAQVVQSVFHLD</sequence>
<keyword evidence="4" id="KW-0539">Nucleus</keyword>
<evidence type="ECO:0000313" key="6">
    <source>
        <dbReference type="Proteomes" id="UP000444721"/>
    </source>
</evidence>
<accession>A0A6A5BCB1</accession>
<dbReference type="VEuPathDB" id="AmoebaDB:NF0043120"/>
<dbReference type="Gene3D" id="2.130.10.10">
    <property type="entry name" value="YVTN repeat-like/Quinoprotein amine dehydrogenase"/>
    <property type="match status" value="1"/>
</dbReference>
<dbReference type="Gene3D" id="1.20.58.1380">
    <property type="match status" value="1"/>
</dbReference>
<evidence type="ECO:0000256" key="2">
    <source>
        <dbReference type="ARBA" id="ARBA00005569"/>
    </source>
</evidence>
<dbReference type="SUPFAM" id="SSF117289">
    <property type="entry name" value="Nucleoporin domain"/>
    <property type="match status" value="1"/>
</dbReference>
<dbReference type="GO" id="GO:0000972">
    <property type="term" value="P:transcription-dependent tethering of RNA polymerase II gene DNA at nuclear periphery"/>
    <property type="evidence" value="ECO:0007669"/>
    <property type="project" value="TreeGrafter"/>
</dbReference>
<dbReference type="PANTHER" id="PTHR13405">
    <property type="entry name" value="NUCLEAR PORE COMPLEX PROTEIN NUP133"/>
    <property type="match status" value="1"/>
</dbReference>
<dbReference type="RefSeq" id="XP_044556491.1">
    <property type="nucleotide sequence ID" value="XM_044714016.1"/>
</dbReference>
<dbReference type="InterPro" id="IPR015943">
    <property type="entry name" value="WD40/YVTN_repeat-like_dom_sf"/>
</dbReference>
<keyword evidence="3" id="KW-0813">Transport</keyword>
<dbReference type="VEuPathDB" id="AmoebaDB:NfTy_081740"/>
<comment type="caution">
    <text evidence="5">The sequence shown here is derived from an EMBL/GenBank/DDBJ whole genome shotgun (WGS) entry which is preliminary data.</text>
</comment>
<comment type="similarity">
    <text evidence="2">Belongs to the nucleoporin Nup133 family.</text>
</comment>
<dbReference type="OMA" id="HIRNDIT"/>
<gene>
    <name evidence="5" type="ORF">FDP41_009998</name>
</gene>
<keyword evidence="6" id="KW-1185">Reference proteome</keyword>
<dbReference type="GO" id="GO:0006606">
    <property type="term" value="P:protein import into nucleus"/>
    <property type="evidence" value="ECO:0007669"/>
    <property type="project" value="TreeGrafter"/>
</dbReference>
<dbReference type="OrthoDB" id="103454at2759"/>
<reference evidence="5 6" key="1">
    <citation type="journal article" date="2019" name="Sci. Rep.">
        <title>Nanopore sequencing improves the draft genome of the human pathogenic amoeba Naegleria fowleri.</title>
        <authorList>
            <person name="Liechti N."/>
            <person name="Schurch N."/>
            <person name="Bruggmann R."/>
            <person name="Wittwer M."/>
        </authorList>
    </citation>
    <scope>NUCLEOTIDE SEQUENCE [LARGE SCALE GENOMIC DNA]</scope>
    <source>
        <strain evidence="5 6">ATCC 30894</strain>
    </source>
</reference>
<protein>
    <submittedName>
        <fullName evidence="5">Uncharacterized protein</fullName>
    </submittedName>
</protein>
<dbReference type="AlphaFoldDB" id="A0A6A5BCB1"/>
<dbReference type="InterPro" id="IPR037624">
    <property type="entry name" value="Nup133-like"/>
</dbReference>
<dbReference type="EMBL" id="VFQX01000074">
    <property type="protein sequence ID" value="KAF0971775.1"/>
    <property type="molecule type" value="Genomic_DNA"/>
</dbReference>
<evidence type="ECO:0000256" key="3">
    <source>
        <dbReference type="ARBA" id="ARBA00022448"/>
    </source>
</evidence>
<proteinExistence type="inferred from homology"/>
<dbReference type="VEuPathDB" id="AmoebaDB:FDP41_009998"/>
<evidence type="ECO:0000256" key="4">
    <source>
        <dbReference type="ARBA" id="ARBA00023242"/>
    </source>
</evidence>
<dbReference type="Proteomes" id="UP000444721">
    <property type="component" value="Unassembled WGS sequence"/>
</dbReference>
<comment type="subcellular location">
    <subcellularLocation>
        <location evidence="1">Nucleus</location>
    </subcellularLocation>
</comment>
<evidence type="ECO:0000256" key="1">
    <source>
        <dbReference type="ARBA" id="ARBA00004123"/>
    </source>
</evidence>
<dbReference type="GO" id="GO:0017056">
    <property type="term" value="F:structural constituent of nuclear pore"/>
    <property type="evidence" value="ECO:0007669"/>
    <property type="project" value="InterPro"/>
</dbReference>
<dbReference type="GO" id="GO:0016973">
    <property type="term" value="P:poly(A)+ mRNA export from nucleus"/>
    <property type="evidence" value="ECO:0007669"/>
    <property type="project" value="TreeGrafter"/>
</dbReference>
<organism evidence="5 6">
    <name type="scientific">Naegleria fowleri</name>
    <name type="common">Brain eating amoeba</name>
    <dbReference type="NCBI Taxonomy" id="5763"/>
    <lineage>
        <taxon>Eukaryota</taxon>
        <taxon>Discoba</taxon>
        <taxon>Heterolobosea</taxon>
        <taxon>Tetramitia</taxon>
        <taxon>Eutetramitia</taxon>
        <taxon>Vahlkampfiidae</taxon>
        <taxon>Naegleria</taxon>
    </lineage>
</organism>
<evidence type="ECO:0000313" key="5">
    <source>
        <dbReference type="EMBL" id="KAF0971775.1"/>
    </source>
</evidence>
<name>A0A6A5BCB1_NAEFO</name>